<keyword evidence="3" id="KW-0216">Detoxification</keyword>
<evidence type="ECO:0000256" key="6">
    <source>
        <dbReference type="ARBA" id="ARBA00022741"/>
    </source>
</evidence>
<keyword evidence="12" id="KW-0732">Signal</keyword>
<dbReference type="AlphaFoldDB" id="A0A356LIF6"/>
<dbReference type="InterPro" id="IPR013785">
    <property type="entry name" value="Aldolase_TIM"/>
</dbReference>
<evidence type="ECO:0000256" key="12">
    <source>
        <dbReference type="SAM" id="SignalP"/>
    </source>
</evidence>
<evidence type="ECO:0000256" key="11">
    <source>
        <dbReference type="ARBA" id="ARBA00067136"/>
    </source>
</evidence>
<keyword evidence="6" id="KW-0547">Nucleotide-binding</keyword>
<name>A0A356LIF6_9BURK</name>
<comment type="cofactor">
    <cofactor evidence="1">
        <name>FMN</name>
        <dbReference type="ChEBI" id="CHEBI:58210"/>
    </cofactor>
</comment>
<keyword evidence="5" id="KW-0288">FMN</keyword>
<accession>A0A356LIF6</accession>
<dbReference type="Pfam" id="PF03060">
    <property type="entry name" value="NMO"/>
    <property type="match status" value="1"/>
</dbReference>
<dbReference type="SUPFAM" id="SSF51412">
    <property type="entry name" value="Inosine monophosphate dehydrogenase (IMPDH)"/>
    <property type="match status" value="1"/>
</dbReference>
<evidence type="ECO:0000256" key="4">
    <source>
        <dbReference type="ARBA" id="ARBA00022630"/>
    </source>
</evidence>
<dbReference type="GO" id="GO:0018580">
    <property type="term" value="F:nitronate monooxygenase activity"/>
    <property type="evidence" value="ECO:0007669"/>
    <property type="project" value="InterPro"/>
</dbReference>
<dbReference type="Proteomes" id="UP000264036">
    <property type="component" value="Unassembled WGS sequence"/>
</dbReference>
<sequence length="351" mass="36813">MSKSLVQLLNTTYPLIQAPMAGVSTPALAAAVSEAGALGSLGLASASLDQARSMITEVQRLTRNPVNINFFCHRPTAPDQAASQAWLAHLRPMFEAFGATPPSELKDIYRPFPDYPDMLELVLQTRPAVVSFHFGLPSQEYIDALKNAGILLMASATTPAEARQIEAAGIDVLIAQGYEAGGHRGVFDPEKGDAQYGTFALVHMLATQSALPVVAAGGIMDGAAIKAALALGAAGVQCGTAFVLCPESAANAAYRKALQSERAYDTRVTTTLSGRAARGLRNRLYIDEPSSARPPTPGYSMTYDAAKALNAAASAKGNDDFAAQWAGQAAALARSMPATQMVQTLVTEAGW</sequence>
<evidence type="ECO:0000256" key="3">
    <source>
        <dbReference type="ARBA" id="ARBA00022575"/>
    </source>
</evidence>
<dbReference type="PANTHER" id="PTHR42747:SF3">
    <property type="entry name" value="NITRONATE MONOOXYGENASE-RELATED"/>
    <property type="match status" value="1"/>
</dbReference>
<comment type="catalytic activity">
    <reaction evidence="10">
        <text>3 propionate 3-nitronate + 3 O2 + H2O = 3 3-oxopropanoate + 2 nitrate + nitrite + H2O2 + 3 H(+)</text>
        <dbReference type="Rhea" id="RHEA:57332"/>
        <dbReference type="ChEBI" id="CHEBI:15377"/>
        <dbReference type="ChEBI" id="CHEBI:15378"/>
        <dbReference type="ChEBI" id="CHEBI:15379"/>
        <dbReference type="ChEBI" id="CHEBI:16240"/>
        <dbReference type="ChEBI" id="CHEBI:16301"/>
        <dbReference type="ChEBI" id="CHEBI:17632"/>
        <dbReference type="ChEBI" id="CHEBI:33190"/>
        <dbReference type="ChEBI" id="CHEBI:136067"/>
    </reaction>
</comment>
<dbReference type="Gene3D" id="3.20.20.70">
    <property type="entry name" value="Aldolase class I"/>
    <property type="match status" value="1"/>
</dbReference>
<dbReference type="GO" id="GO:0009636">
    <property type="term" value="P:response to toxic substance"/>
    <property type="evidence" value="ECO:0007669"/>
    <property type="project" value="UniProtKB-KW"/>
</dbReference>
<evidence type="ECO:0000256" key="10">
    <source>
        <dbReference type="ARBA" id="ARBA00049401"/>
    </source>
</evidence>
<evidence type="ECO:0000256" key="2">
    <source>
        <dbReference type="ARBA" id="ARBA00009881"/>
    </source>
</evidence>
<keyword evidence="4" id="KW-0285">Flavoprotein</keyword>
<evidence type="ECO:0000256" key="8">
    <source>
        <dbReference type="ARBA" id="ARBA00023033"/>
    </source>
</evidence>
<evidence type="ECO:0000256" key="9">
    <source>
        <dbReference type="ARBA" id="ARBA00031155"/>
    </source>
</evidence>
<protein>
    <recommendedName>
        <fullName evidence="11">Nitronate monooxygenase</fullName>
    </recommendedName>
    <alternativeName>
        <fullName evidence="9">Propionate 3-nitronate monooxygenase</fullName>
    </alternativeName>
</protein>
<dbReference type="PANTHER" id="PTHR42747">
    <property type="entry name" value="NITRONATE MONOOXYGENASE-RELATED"/>
    <property type="match status" value="1"/>
</dbReference>
<evidence type="ECO:0000256" key="1">
    <source>
        <dbReference type="ARBA" id="ARBA00001917"/>
    </source>
</evidence>
<reference evidence="13 14" key="1">
    <citation type="journal article" date="2018" name="Nat. Biotechnol.">
        <title>A standardized bacterial taxonomy based on genome phylogeny substantially revises the tree of life.</title>
        <authorList>
            <person name="Parks D.H."/>
            <person name="Chuvochina M."/>
            <person name="Waite D.W."/>
            <person name="Rinke C."/>
            <person name="Skarshewski A."/>
            <person name="Chaumeil P.A."/>
            <person name="Hugenholtz P."/>
        </authorList>
    </citation>
    <scope>NUCLEOTIDE SEQUENCE [LARGE SCALE GENOMIC DNA]</scope>
    <source>
        <strain evidence="13">UBA10707</strain>
    </source>
</reference>
<organism evidence="13 14">
    <name type="scientific">Advenella kashmirensis</name>
    <dbReference type="NCBI Taxonomy" id="310575"/>
    <lineage>
        <taxon>Bacteria</taxon>
        <taxon>Pseudomonadati</taxon>
        <taxon>Pseudomonadota</taxon>
        <taxon>Betaproteobacteria</taxon>
        <taxon>Burkholderiales</taxon>
        <taxon>Alcaligenaceae</taxon>
    </lineage>
</organism>
<evidence type="ECO:0000256" key="5">
    <source>
        <dbReference type="ARBA" id="ARBA00022643"/>
    </source>
</evidence>
<evidence type="ECO:0000313" key="13">
    <source>
        <dbReference type="EMBL" id="HBP30813.1"/>
    </source>
</evidence>
<comment type="similarity">
    <text evidence="2">Belongs to the nitronate monooxygenase family. NMO class I subfamily.</text>
</comment>
<feature type="chain" id="PRO_5016561021" description="Nitronate monooxygenase" evidence="12">
    <location>
        <begin position="30"/>
        <end position="351"/>
    </location>
</feature>
<dbReference type="InterPro" id="IPR004136">
    <property type="entry name" value="NMO"/>
</dbReference>
<gene>
    <name evidence="13" type="ORF">DD666_15505</name>
</gene>
<feature type="signal peptide" evidence="12">
    <location>
        <begin position="1"/>
        <end position="29"/>
    </location>
</feature>
<evidence type="ECO:0000256" key="7">
    <source>
        <dbReference type="ARBA" id="ARBA00023002"/>
    </source>
</evidence>
<dbReference type="GO" id="GO:0000166">
    <property type="term" value="F:nucleotide binding"/>
    <property type="evidence" value="ECO:0007669"/>
    <property type="project" value="UniProtKB-KW"/>
</dbReference>
<dbReference type="FunFam" id="3.20.20.70:FF:000154">
    <property type="entry name" value="Probable nitronate monooxygenase"/>
    <property type="match status" value="1"/>
</dbReference>
<keyword evidence="8 13" id="KW-0503">Monooxygenase</keyword>
<dbReference type="EMBL" id="DOEK01000030">
    <property type="protein sequence ID" value="HBP30813.1"/>
    <property type="molecule type" value="Genomic_DNA"/>
</dbReference>
<proteinExistence type="inferred from homology"/>
<keyword evidence="7" id="KW-0560">Oxidoreductase</keyword>
<dbReference type="CDD" id="cd04730">
    <property type="entry name" value="NPD_like"/>
    <property type="match status" value="1"/>
</dbReference>
<evidence type="ECO:0000313" key="14">
    <source>
        <dbReference type="Proteomes" id="UP000264036"/>
    </source>
</evidence>
<comment type="caution">
    <text evidence="13">The sequence shown here is derived from an EMBL/GenBank/DDBJ whole genome shotgun (WGS) entry which is preliminary data.</text>
</comment>